<keyword evidence="1" id="KW-0378">Hydrolase</keyword>
<dbReference type="SUPFAM" id="SSF51338">
    <property type="entry name" value="Composite domain of metallo-dependent hydrolases"/>
    <property type="match status" value="1"/>
</dbReference>
<gene>
    <name evidence="3" type="ORF">KP79_PYT01991</name>
</gene>
<dbReference type="EMBL" id="NEDP02005203">
    <property type="protein sequence ID" value="OWF42921.1"/>
    <property type="molecule type" value="Genomic_DNA"/>
</dbReference>
<organism evidence="3 4">
    <name type="scientific">Mizuhopecten yessoensis</name>
    <name type="common">Japanese scallop</name>
    <name type="synonym">Patinopecten yessoensis</name>
    <dbReference type="NCBI Taxonomy" id="6573"/>
    <lineage>
        <taxon>Eukaryota</taxon>
        <taxon>Metazoa</taxon>
        <taxon>Spiralia</taxon>
        <taxon>Lophotrochozoa</taxon>
        <taxon>Mollusca</taxon>
        <taxon>Bivalvia</taxon>
        <taxon>Autobranchia</taxon>
        <taxon>Pteriomorphia</taxon>
        <taxon>Pectinida</taxon>
        <taxon>Pectinoidea</taxon>
        <taxon>Pectinidae</taxon>
        <taxon>Mizuhopecten</taxon>
    </lineage>
</organism>
<keyword evidence="4" id="KW-1185">Reference proteome</keyword>
<dbReference type="InterPro" id="IPR011059">
    <property type="entry name" value="Metal-dep_hydrolase_composite"/>
</dbReference>
<dbReference type="GO" id="GO:0008448">
    <property type="term" value="F:N-acetylglucosamine-6-phosphate deacetylase activity"/>
    <property type="evidence" value="ECO:0007669"/>
    <property type="project" value="TreeGrafter"/>
</dbReference>
<dbReference type="PANTHER" id="PTHR11113">
    <property type="entry name" value="N-ACETYLGLUCOSAMINE-6-PHOSPHATE DEACETYLASE"/>
    <property type="match status" value="1"/>
</dbReference>
<dbReference type="GO" id="GO:0006046">
    <property type="term" value="P:N-acetylglucosamine catabolic process"/>
    <property type="evidence" value="ECO:0007669"/>
    <property type="project" value="TreeGrafter"/>
</dbReference>
<dbReference type="AlphaFoldDB" id="A0A210Q2F8"/>
<evidence type="ECO:0000313" key="4">
    <source>
        <dbReference type="Proteomes" id="UP000242188"/>
    </source>
</evidence>
<dbReference type="Pfam" id="PF01979">
    <property type="entry name" value="Amidohydro_1"/>
    <property type="match status" value="1"/>
</dbReference>
<evidence type="ECO:0000259" key="2">
    <source>
        <dbReference type="Pfam" id="PF01979"/>
    </source>
</evidence>
<comment type="caution">
    <text evidence="3">The sequence shown here is derived from an EMBL/GenBank/DDBJ whole genome shotgun (WGS) entry which is preliminary data.</text>
</comment>
<dbReference type="STRING" id="6573.A0A210Q2F8"/>
<proteinExistence type="predicted"/>
<dbReference type="InterPro" id="IPR006680">
    <property type="entry name" value="Amidohydro-rel"/>
</dbReference>
<dbReference type="PANTHER" id="PTHR11113:SF14">
    <property type="entry name" value="N-ACETYLGLUCOSAMINE-6-PHOSPHATE DEACETYLASE"/>
    <property type="match status" value="1"/>
</dbReference>
<name>A0A210Q2F8_MIZYE</name>
<dbReference type="Proteomes" id="UP000242188">
    <property type="component" value="Unassembled WGS sequence"/>
</dbReference>
<dbReference type="Gene3D" id="2.30.40.10">
    <property type="entry name" value="Urease, subunit C, domain 1"/>
    <property type="match status" value="1"/>
</dbReference>
<protein>
    <submittedName>
        <fullName evidence="3">N-acetylglucosamine-6-phosphate deacetylase</fullName>
    </submittedName>
</protein>
<sequence>MDKCVRHLAKATDCGPVLALESASLHPAQLLDITDSKGTLGYNTDADLVLVDDMLNIKSTYIAGELVWQSCESKS</sequence>
<evidence type="ECO:0000313" key="3">
    <source>
        <dbReference type="EMBL" id="OWF42921.1"/>
    </source>
</evidence>
<evidence type="ECO:0000256" key="1">
    <source>
        <dbReference type="ARBA" id="ARBA00022801"/>
    </source>
</evidence>
<feature type="domain" description="Amidohydrolase-related" evidence="2">
    <location>
        <begin position="7"/>
        <end position="67"/>
    </location>
</feature>
<accession>A0A210Q2F8</accession>
<reference evidence="3 4" key="1">
    <citation type="journal article" date="2017" name="Nat. Ecol. Evol.">
        <title>Scallop genome provides insights into evolution of bilaterian karyotype and development.</title>
        <authorList>
            <person name="Wang S."/>
            <person name="Zhang J."/>
            <person name="Jiao W."/>
            <person name="Li J."/>
            <person name="Xun X."/>
            <person name="Sun Y."/>
            <person name="Guo X."/>
            <person name="Huan P."/>
            <person name="Dong B."/>
            <person name="Zhang L."/>
            <person name="Hu X."/>
            <person name="Sun X."/>
            <person name="Wang J."/>
            <person name="Zhao C."/>
            <person name="Wang Y."/>
            <person name="Wang D."/>
            <person name="Huang X."/>
            <person name="Wang R."/>
            <person name="Lv J."/>
            <person name="Li Y."/>
            <person name="Zhang Z."/>
            <person name="Liu B."/>
            <person name="Lu W."/>
            <person name="Hui Y."/>
            <person name="Liang J."/>
            <person name="Zhou Z."/>
            <person name="Hou R."/>
            <person name="Li X."/>
            <person name="Liu Y."/>
            <person name="Li H."/>
            <person name="Ning X."/>
            <person name="Lin Y."/>
            <person name="Zhao L."/>
            <person name="Xing Q."/>
            <person name="Dou J."/>
            <person name="Li Y."/>
            <person name="Mao J."/>
            <person name="Guo H."/>
            <person name="Dou H."/>
            <person name="Li T."/>
            <person name="Mu C."/>
            <person name="Jiang W."/>
            <person name="Fu Q."/>
            <person name="Fu X."/>
            <person name="Miao Y."/>
            <person name="Liu J."/>
            <person name="Yu Q."/>
            <person name="Li R."/>
            <person name="Liao H."/>
            <person name="Li X."/>
            <person name="Kong Y."/>
            <person name="Jiang Z."/>
            <person name="Chourrout D."/>
            <person name="Li R."/>
            <person name="Bao Z."/>
        </authorList>
    </citation>
    <scope>NUCLEOTIDE SEQUENCE [LARGE SCALE GENOMIC DNA]</scope>
    <source>
        <strain evidence="3 4">PY_sf001</strain>
    </source>
</reference>